<feature type="transmembrane region" description="Helical" evidence="1">
    <location>
        <begin position="376"/>
        <end position="393"/>
    </location>
</feature>
<evidence type="ECO:0000313" key="4">
    <source>
        <dbReference type="Proteomes" id="UP001153954"/>
    </source>
</evidence>
<feature type="transmembrane region" description="Helical" evidence="1">
    <location>
        <begin position="480"/>
        <end position="502"/>
    </location>
</feature>
<evidence type="ECO:0000313" key="3">
    <source>
        <dbReference type="EMBL" id="CAH2091697.1"/>
    </source>
</evidence>
<name>A0AAU9U0S1_EUPED</name>
<keyword evidence="4" id="KW-1185">Reference proteome</keyword>
<accession>A0AAU9U0S1</accession>
<proteinExistence type="predicted"/>
<keyword evidence="1" id="KW-0812">Transmembrane</keyword>
<dbReference type="PANTHER" id="PTHR11161:SF4">
    <property type="entry name" value="DROP DEAD"/>
    <property type="match status" value="1"/>
</dbReference>
<feature type="transmembrane region" description="Helical" evidence="1">
    <location>
        <begin position="296"/>
        <end position="317"/>
    </location>
</feature>
<feature type="domain" description="Acyltransferase 3" evidence="2">
    <location>
        <begin position="118"/>
        <end position="501"/>
    </location>
</feature>
<comment type="caution">
    <text evidence="3">The sequence shown here is derived from an EMBL/GenBank/DDBJ whole genome shotgun (WGS) entry which is preliminary data.</text>
</comment>
<feature type="transmembrane region" description="Helical" evidence="1">
    <location>
        <begin position="159"/>
        <end position="180"/>
    </location>
</feature>
<gene>
    <name evidence="3" type="ORF">EEDITHA_LOCUS7537</name>
</gene>
<dbReference type="AlphaFoldDB" id="A0AAU9U0S1"/>
<keyword evidence="1" id="KW-0472">Membrane</keyword>
<dbReference type="InterPro" id="IPR002656">
    <property type="entry name" value="Acyl_transf_3_dom"/>
</dbReference>
<dbReference type="GO" id="GO:0016747">
    <property type="term" value="F:acyltransferase activity, transferring groups other than amino-acyl groups"/>
    <property type="evidence" value="ECO:0007669"/>
    <property type="project" value="InterPro"/>
</dbReference>
<dbReference type="InterPro" id="IPR052728">
    <property type="entry name" value="O2_lipid_transport_reg"/>
</dbReference>
<feature type="transmembrane region" description="Helical" evidence="1">
    <location>
        <begin position="405"/>
        <end position="427"/>
    </location>
</feature>
<keyword evidence="1" id="KW-1133">Transmembrane helix</keyword>
<sequence length="524" mass="60113">MGHRLPRYSSIMWGVCIPSSCSSFDLEDELSHKLSNLGISVRVQNSLCTVKNVKRPYSFGKSLAISFFLAIILLLSLGTMLDDGKEGGTNFEKLLNAFSLKRNLRKVFDLSDSPTRVKGVDAFRGINAFALLLAHKSMAMAHSPYVNKTSFSEVFGMPWAVIGRSAIVYTDSFLYLSGFLNAHNLLQDLEKKGTIDFKSRLLARWFRLFPMFLSLMLFCTYILPDINNGPQWNLVVEEHSRVCEKNMWKSFLFIHNYFGFEEMCLTHTHQIGMDMQLYVATLPLMFILWKFKRLGLALIVSIAVISTVLRYLAIHWYDISMFVYYGISVQKLLDAARYSYILPTHRATIYLIGVLMAYFIKSKKSHIKLSDNQARLVWALCFGLATYTIASPYEMGLEGYQYEHYPAAMFAAITPILWGLFMCLAHWCICNDYVGLGTTFVESRIFKFFNKIAYGVYLSQFPIFFYNVGIQRHSEHYSPILLFHIPEMAVILVVSIIATVAVEMPFNQVYRIYFGKSQTKLKDK</sequence>
<feature type="transmembrane region" description="Helical" evidence="1">
    <location>
        <begin position="271"/>
        <end position="289"/>
    </location>
</feature>
<dbReference type="Proteomes" id="UP001153954">
    <property type="component" value="Unassembled WGS sequence"/>
</dbReference>
<evidence type="ECO:0000256" key="1">
    <source>
        <dbReference type="SAM" id="Phobius"/>
    </source>
</evidence>
<reference evidence="3" key="1">
    <citation type="submission" date="2022-03" db="EMBL/GenBank/DDBJ databases">
        <authorList>
            <person name="Tunstrom K."/>
        </authorList>
    </citation>
    <scope>NUCLEOTIDE SEQUENCE</scope>
</reference>
<dbReference type="EMBL" id="CAKOGL010000011">
    <property type="protein sequence ID" value="CAH2091697.1"/>
    <property type="molecule type" value="Genomic_DNA"/>
</dbReference>
<evidence type="ECO:0000259" key="2">
    <source>
        <dbReference type="Pfam" id="PF01757"/>
    </source>
</evidence>
<feature type="transmembrane region" description="Helical" evidence="1">
    <location>
        <begin position="63"/>
        <end position="81"/>
    </location>
</feature>
<dbReference type="PANTHER" id="PTHR11161">
    <property type="entry name" value="O-ACYLTRANSFERASE"/>
    <property type="match status" value="1"/>
</dbReference>
<feature type="transmembrane region" description="Helical" evidence="1">
    <location>
        <begin position="337"/>
        <end position="360"/>
    </location>
</feature>
<dbReference type="Pfam" id="PF01757">
    <property type="entry name" value="Acyl_transf_3"/>
    <property type="match status" value="1"/>
</dbReference>
<feature type="transmembrane region" description="Helical" evidence="1">
    <location>
        <begin position="201"/>
        <end position="223"/>
    </location>
</feature>
<organism evidence="3 4">
    <name type="scientific">Euphydryas editha</name>
    <name type="common">Edith's checkerspot</name>
    <dbReference type="NCBI Taxonomy" id="104508"/>
    <lineage>
        <taxon>Eukaryota</taxon>
        <taxon>Metazoa</taxon>
        <taxon>Ecdysozoa</taxon>
        <taxon>Arthropoda</taxon>
        <taxon>Hexapoda</taxon>
        <taxon>Insecta</taxon>
        <taxon>Pterygota</taxon>
        <taxon>Neoptera</taxon>
        <taxon>Endopterygota</taxon>
        <taxon>Lepidoptera</taxon>
        <taxon>Glossata</taxon>
        <taxon>Ditrysia</taxon>
        <taxon>Papilionoidea</taxon>
        <taxon>Nymphalidae</taxon>
        <taxon>Nymphalinae</taxon>
        <taxon>Euphydryas</taxon>
    </lineage>
</organism>
<feature type="transmembrane region" description="Helical" evidence="1">
    <location>
        <begin position="448"/>
        <end position="468"/>
    </location>
</feature>
<protein>
    <recommendedName>
        <fullName evidence="2">Acyltransferase 3 domain-containing protein</fullName>
    </recommendedName>
</protein>